<reference evidence="2" key="2">
    <citation type="journal article" date="2015" name="Fish Shellfish Immunol.">
        <title>Early steps in the European eel (Anguilla anguilla)-Vibrio vulnificus interaction in the gills: Role of the RtxA13 toxin.</title>
        <authorList>
            <person name="Callol A."/>
            <person name="Pajuelo D."/>
            <person name="Ebbesson L."/>
            <person name="Teles M."/>
            <person name="MacKenzie S."/>
            <person name="Amaro C."/>
        </authorList>
    </citation>
    <scope>NUCLEOTIDE SEQUENCE</scope>
</reference>
<evidence type="ECO:0000256" key="1">
    <source>
        <dbReference type="SAM" id="Phobius"/>
    </source>
</evidence>
<sequence>MYGQHDTLMNEQPVCFFMISAHFSSDGVYLPMMLFLRLSSIGFLLPLPLKDTQM</sequence>
<reference evidence="2" key="1">
    <citation type="submission" date="2014-11" db="EMBL/GenBank/DDBJ databases">
        <authorList>
            <person name="Amaro Gonzalez C."/>
        </authorList>
    </citation>
    <scope>NUCLEOTIDE SEQUENCE</scope>
</reference>
<organism evidence="2">
    <name type="scientific">Anguilla anguilla</name>
    <name type="common">European freshwater eel</name>
    <name type="synonym">Muraena anguilla</name>
    <dbReference type="NCBI Taxonomy" id="7936"/>
    <lineage>
        <taxon>Eukaryota</taxon>
        <taxon>Metazoa</taxon>
        <taxon>Chordata</taxon>
        <taxon>Craniata</taxon>
        <taxon>Vertebrata</taxon>
        <taxon>Euteleostomi</taxon>
        <taxon>Actinopterygii</taxon>
        <taxon>Neopterygii</taxon>
        <taxon>Teleostei</taxon>
        <taxon>Anguilliformes</taxon>
        <taxon>Anguillidae</taxon>
        <taxon>Anguilla</taxon>
    </lineage>
</organism>
<feature type="transmembrane region" description="Helical" evidence="1">
    <location>
        <begin position="28"/>
        <end position="49"/>
    </location>
</feature>
<dbReference type="AlphaFoldDB" id="A0A0E9RSX6"/>
<proteinExistence type="predicted"/>
<keyword evidence="1" id="KW-0472">Membrane</keyword>
<accession>A0A0E9RSX6</accession>
<keyword evidence="1" id="KW-0812">Transmembrane</keyword>
<dbReference type="EMBL" id="GBXM01076341">
    <property type="protein sequence ID" value="JAH32236.1"/>
    <property type="molecule type" value="Transcribed_RNA"/>
</dbReference>
<name>A0A0E9RSX6_ANGAN</name>
<evidence type="ECO:0000313" key="2">
    <source>
        <dbReference type="EMBL" id="JAH32236.1"/>
    </source>
</evidence>
<protein>
    <submittedName>
        <fullName evidence="2">Uncharacterized protein</fullName>
    </submittedName>
</protein>
<keyword evidence="1" id="KW-1133">Transmembrane helix</keyword>